<name>A0A4Q2S4R9_9ACTN</name>
<reference evidence="3 4" key="1">
    <citation type="submission" date="2019-01" db="EMBL/GenBank/DDBJ databases">
        <title>Novel species of Nocardioides.</title>
        <authorList>
            <person name="Liu Q."/>
            <person name="Xin Y.-H."/>
        </authorList>
    </citation>
    <scope>NUCLEOTIDE SEQUENCE [LARGE SCALE GENOMIC DNA]</scope>
    <source>
        <strain evidence="3 4">CGMCC 4.6882</strain>
    </source>
</reference>
<dbReference type="InterPro" id="IPR016047">
    <property type="entry name" value="M23ase_b-sheet_dom"/>
</dbReference>
<dbReference type="Gene3D" id="2.70.70.10">
    <property type="entry name" value="Glucose Permease (Domain IIA)"/>
    <property type="match status" value="1"/>
</dbReference>
<keyword evidence="4" id="KW-1185">Reference proteome</keyword>
<organism evidence="3 4">
    <name type="scientific">Nocardioides oleivorans</name>
    <dbReference type="NCBI Taxonomy" id="273676"/>
    <lineage>
        <taxon>Bacteria</taxon>
        <taxon>Bacillati</taxon>
        <taxon>Actinomycetota</taxon>
        <taxon>Actinomycetes</taxon>
        <taxon>Propionibacteriales</taxon>
        <taxon>Nocardioidaceae</taxon>
        <taxon>Nocardioides</taxon>
    </lineage>
</organism>
<evidence type="ECO:0000313" key="3">
    <source>
        <dbReference type="EMBL" id="RYB95415.1"/>
    </source>
</evidence>
<feature type="chain" id="PRO_5039540981" evidence="1">
    <location>
        <begin position="28"/>
        <end position="205"/>
    </location>
</feature>
<dbReference type="Proteomes" id="UP000294071">
    <property type="component" value="Unassembled WGS sequence"/>
</dbReference>
<protein>
    <submittedName>
        <fullName evidence="3">M23 family metallopeptidase</fullName>
    </submittedName>
</protein>
<dbReference type="PROSITE" id="PS51257">
    <property type="entry name" value="PROKAR_LIPOPROTEIN"/>
    <property type="match status" value="1"/>
</dbReference>
<feature type="signal peptide" evidence="1">
    <location>
        <begin position="1"/>
        <end position="27"/>
    </location>
</feature>
<comment type="caution">
    <text evidence="3">The sequence shown here is derived from an EMBL/GenBank/DDBJ whole genome shotgun (WGS) entry which is preliminary data.</text>
</comment>
<dbReference type="SUPFAM" id="SSF51261">
    <property type="entry name" value="Duplicated hybrid motif"/>
    <property type="match status" value="1"/>
</dbReference>
<evidence type="ECO:0000256" key="1">
    <source>
        <dbReference type="SAM" id="SignalP"/>
    </source>
</evidence>
<sequence>MVRALVGAVLSCLVLSCAVLGPSPVPAVPAAAAVEEPTGVWPLVPEPDVVRGFEPPPSPYASGHRGVDLAGVPGQAVRSALPGTVAFAGSIGGKPVVTVAHDGRRTTYEPVVASVEVGQEVGAGTVVGRLVVADSHCFPAACLHWGLIVGSGAEDEYADPLALVGGGPVRLLPLWRDDPVGVRLPLLEDWTPPLSRWSRQLDFLA</sequence>
<feature type="domain" description="M23ase beta-sheet core" evidence="2">
    <location>
        <begin position="63"/>
        <end position="149"/>
    </location>
</feature>
<accession>A0A4Q2S4R9</accession>
<dbReference type="Pfam" id="PF01551">
    <property type="entry name" value="Peptidase_M23"/>
    <property type="match status" value="1"/>
</dbReference>
<keyword evidence="1" id="KW-0732">Signal</keyword>
<evidence type="ECO:0000313" key="4">
    <source>
        <dbReference type="Proteomes" id="UP000294071"/>
    </source>
</evidence>
<proteinExistence type="predicted"/>
<dbReference type="CDD" id="cd12797">
    <property type="entry name" value="M23_peptidase"/>
    <property type="match status" value="1"/>
</dbReference>
<dbReference type="EMBL" id="SDWT01000001">
    <property type="protein sequence ID" value="RYB95415.1"/>
    <property type="molecule type" value="Genomic_DNA"/>
</dbReference>
<evidence type="ECO:0000259" key="2">
    <source>
        <dbReference type="Pfam" id="PF01551"/>
    </source>
</evidence>
<dbReference type="AlphaFoldDB" id="A0A4Q2S4R9"/>
<dbReference type="InterPro" id="IPR011055">
    <property type="entry name" value="Dup_hybrid_motif"/>
</dbReference>
<gene>
    <name evidence="3" type="ORF">EUA93_14340</name>
</gene>
<dbReference type="OrthoDB" id="5245088at2"/>